<dbReference type="AlphaFoldDB" id="A0AAE0L3H2"/>
<comment type="caution">
    <text evidence="2">The sequence shown here is derived from an EMBL/GenBank/DDBJ whole genome shotgun (WGS) entry which is preliminary data.</text>
</comment>
<evidence type="ECO:0000256" key="1">
    <source>
        <dbReference type="SAM" id="MobiDB-lite"/>
    </source>
</evidence>
<feature type="region of interest" description="Disordered" evidence="1">
    <location>
        <begin position="204"/>
        <end position="272"/>
    </location>
</feature>
<dbReference type="EMBL" id="LGRX02010414">
    <property type="protein sequence ID" value="KAK3270395.1"/>
    <property type="molecule type" value="Genomic_DNA"/>
</dbReference>
<name>A0AAE0L3H2_9CHLO</name>
<feature type="compositionally biased region" description="Basic and acidic residues" evidence="1">
    <location>
        <begin position="204"/>
        <end position="223"/>
    </location>
</feature>
<dbReference type="Proteomes" id="UP001190700">
    <property type="component" value="Unassembled WGS sequence"/>
</dbReference>
<gene>
    <name evidence="2" type="ORF">CYMTET_21205</name>
</gene>
<sequence>MSATSVFTPPMGATSRLGLDNIFSRNVGARYRATPQSPAVVLVSVDEKRALAVLQSTWDVDIVKHVAKDTLGNKVSSFSGSGSKPPPAFHRETANVRCLRLRSGGCPPGHRPLRHHEELLAISFGSTDDPEPLVTQFHECLKAIDASGAGALDEKAAKRQLLAALDPVFYKEVVTPLRLDTELAKEFQRVIRDAAALLEGLKHANDDAHADPPPERRFGDRQKGGGGVRFPPSKWRDERNRQPNGKFHGRNRQIQHRFAASPLKQGGNWGEK</sequence>
<protein>
    <submittedName>
        <fullName evidence="2">Uncharacterized protein</fullName>
    </submittedName>
</protein>
<evidence type="ECO:0000313" key="3">
    <source>
        <dbReference type="Proteomes" id="UP001190700"/>
    </source>
</evidence>
<proteinExistence type="predicted"/>
<keyword evidence="3" id="KW-1185">Reference proteome</keyword>
<evidence type="ECO:0000313" key="2">
    <source>
        <dbReference type="EMBL" id="KAK3270395.1"/>
    </source>
</evidence>
<reference evidence="2 3" key="1">
    <citation type="journal article" date="2015" name="Genome Biol. Evol.">
        <title>Comparative Genomics of a Bacterivorous Green Alga Reveals Evolutionary Causalities and Consequences of Phago-Mixotrophic Mode of Nutrition.</title>
        <authorList>
            <person name="Burns J.A."/>
            <person name="Paasch A."/>
            <person name="Narechania A."/>
            <person name="Kim E."/>
        </authorList>
    </citation>
    <scope>NUCLEOTIDE SEQUENCE [LARGE SCALE GENOMIC DNA]</scope>
    <source>
        <strain evidence="2 3">PLY_AMNH</strain>
    </source>
</reference>
<organism evidence="2 3">
    <name type="scientific">Cymbomonas tetramitiformis</name>
    <dbReference type="NCBI Taxonomy" id="36881"/>
    <lineage>
        <taxon>Eukaryota</taxon>
        <taxon>Viridiplantae</taxon>
        <taxon>Chlorophyta</taxon>
        <taxon>Pyramimonadophyceae</taxon>
        <taxon>Pyramimonadales</taxon>
        <taxon>Pyramimonadaceae</taxon>
        <taxon>Cymbomonas</taxon>
    </lineage>
</organism>
<accession>A0AAE0L3H2</accession>